<keyword evidence="2" id="KW-0732">Signal</keyword>
<protein>
    <submittedName>
        <fullName evidence="3">G7414 protein</fullName>
    </submittedName>
</protein>
<dbReference type="EMBL" id="CAXHTA020000011">
    <property type="protein sequence ID" value="CAL5224690.1"/>
    <property type="molecule type" value="Genomic_DNA"/>
</dbReference>
<keyword evidence="4" id="KW-1185">Reference proteome</keyword>
<name>A0ABP1FXS4_9CHLO</name>
<evidence type="ECO:0000313" key="3">
    <source>
        <dbReference type="EMBL" id="CAL5224690.1"/>
    </source>
</evidence>
<feature type="compositionally biased region" description="Low complexity" evidence="1">
    <location>
        <begin position="159"/>
        <end position="180"/>
    </location>
</feature>
<proteinExistence type="predicted"/>
<dbReference type="Proteomes" id="UP001497392">
    <property type="component" value="Unassembled WGS sequence"/>
</dbReference>
<organism evidence="3 4">
    <name type="scientific">Coccomyxa viridis</name>
    <dbReference type="NCBI Taxonomy" id="1274662"/>
    <lineage>
        <taxon>Eukaryota</taxon>
        <taxon>Viridiplantae</taxon>
        <taxon>Chlorophyta</taxon>
        <taxon>core chlorophytes</taxon>
        <taxon>Trebouxiophyceae</taxon>
        <taxon>Trebouxiophyceae incertae sedis</taxon>
        <taxon>Coccomyxaceae</taxon>
        <taxon>Coccomyxa</taxon>
    </lineage>
</organism>
<comment type="caution">
    <text evidence="3">The sequence shown here is derived from an EMBL/GenBank/DDBJ whole genome shotgun (WGS) entry which is preliminary data.</text>
</comment>
<evidence type="ECO:0000256" key="2">
    <source>
        <dbReference type="SAM" id="SignalP"/>
    </source>
</evidence>
<accession>A0ABP1FXS4</accession>
<gene>
    <name evidence="3" type="primary">g7414</name>
    <name evidence="3" type="ORF">VP750_LOCUS6349</name>
</gene>
<feature type="region of interest" description="Disordered" evidence="1">
    <location>
        <begin position="154"/>
        <end position="209"/>
    </location>
</feature>
<evidence type="ECO:0000256" key="1">
    <source>
        <dbReference type="SAM" id="MobiDB-lite"/>
    </source>
</evidence>
<sequence length="209" mass="22725">MKTWLYFVLALAALQFAGFSPFGAAYSLVGRTVGIALPRTEHDTCDDSIVTAMKNVTTDFNQLAIIVGEFFTEADRVGPEAAAQFRFFLQEKARRSNAKLERLLDWLLAVYKLAFPVLVCLMLARGSGGGKGEALDEDEGRIKAVHLGHSGNAVKAQHDLSPPLSPTDSTSFYSSKSGSSKTRHRAHSKLDSSKRNRSGPDLSMRAAGF</sequence>
<feature type="signal peptide" evidence="2">
    <location>
        <begin position="1"/>
        <end position="19"/>
    </location>
</feature>
<feature type="chain" id="PRO_5046098870" evidence="2">
    <location>
        <begin position="20"/>
        <end position="209"/>
    </location>
</feature>
<reference evidence="3 4" key="1">
    <citation type="submission" date="2024-06" db="EMBL/GenBank/DDBJ databases">
        <authorList>
            <person name="Kraege A."/>
            <person name="Thomma B."/>
        </authorList>
    </citation>
    <scope>NUCLEOTIDE SEQUENCE [LARGE SCALE GENOMIC DNA]</scope>
</reference>
<evidence type="ECO:0000313" key="4">
    <source>
        <dbReference type="Proteomes" id="UP001497392"/>
    </source>
</evidence>